<gene>
    <name evidence="1" type="ORF">Hypma_009740</name>
</gene>
<name>A0A369JRL6_HYPMA</name>
<evidence type="ECO:0000313" key="1">
    <source>
        <dbReference type="EMBL" id="RDB23005.1"/>
    </source>
</evidence>
<sequence>MYFTVILRTILPHCTVLSIMSITVDLSKVYFPPNYDYHDARIIFGFHLPNEYLEQRDKDLPKRTQPSARTSIPLLEHFKKKCEAVWPAHRIDFAGIYVGPGKDASLGLTIGDTRLGKTQWKVPNEETLGVLKEIMAGEGVTNNRSSSCYVAMTHKRLQGLPARDPANSWHWFHDVERHILYVMPTNPDLDNIYCPPDYDKRNWRLIFGFRIPSRYLDERANELKSAGRRQSIDYFKDKLSGVWPEHLVEFATIYVNSDEEVALALTLGDTRLPRKHWKIPTEETLAVLKEIMVGEGVTDEPQWYAAENY</sequence>
<dbReference type="Proteomes" id="UP000076154">
    <property type="component" value="Unassembled WGS sequence"/>
</dbReference>
<evidence type="ECO:0000313" key="2">
    <source>
        <dbReference type="Proteomes" id="UP000076154"/>
    </source>
</evidence>
<organism evidence="1 2">
    <name type="scientific">Hypsizygus marmoreus</name>
    <name type="common">White beech mushroom</name>
    <name type="synonym">Agaricus marmoreus</name>
    <dbReference type="NCBI Taxonomy" id="39966"/>
    <lineage>
        <taxon>Eukaryota</taxon>
        <taxon>Fungi</taxon>
        <taxon>Dikarya</taxon>
        <taxon>Basidiomycota</taxon>
        <taxon>Agaricomycotina</taxon>
        <taxon>Agaricomycetes</taxon>
        <taxon>Agaricomycetidae</taxon>
        <taxon>Agaricales</taxon>
        <taxon>Tricholomatineae</taxon>
        <taxon>Lyophyllaceae</taxon>
        <taxon>Hypsizygus</taxon>
    </lineage>
</organism>
<protein>
    <submittedName>
        <fullName evidence="1">Uncharacterized protein</fullName>
    </submittedName>
</protein>
<accession>A0A369JRL6</accession>
<proteinExistence type="predicted"/>
<dbReference type="AlphaFoldDB" id="A0A369JRL6"/>
<dbReference type="InParanoid" id="A0A369JRL6"/>
<comment type="caution">
    <text evidence="1">The sequence shown here is derived from an EMBL/GenBank/DDBJ whole genome shotgun (WGS) entry which is preliminary data.</text>
</comment>
<reference evidence="1" key="1">
    <citation type="submission" date="2018-04" db="EMBL/GenBank/DDBJ databases">
        <title>Whole genome sequencing of Hypsizygus marmoreus.</title>
        <authorList>
            <person name="Choi I.-G."/>
            <person name="Min B."/>
            <person name="Kim J.-G."/>
            <person name="Kim S."/>
            <person name="Oh Y.-L."/>
            <person name="Kong W.-S."/>
            <person name="Park H."/>
            <person name="Jeong J."/>
            <person name="Song E.-S."/>
        </authorList>
    </citation>
    <scope>NUCLEOTIDE SEQUENCE [LARGE SCALE GENOMIC DNA]</scope>
    <source>
        <strain evidence="1">51987-8</strain>
    </source>
</reference>
<keyword evidence="2" id="KW-1185">Reference proteome</keyword>
<dbReference type="EMBL" id="LUEZ02000048">
    <property type="protein sequence ID" value="RDB23005.1"/>
    <property type="molecule type" value="Genomic_DNA"/>
</dbReference>